<feature type="compositionally biased region" description="Basic residues" evidence="13">
    <location>
        <begin position="212"/>
        <end position="221"/>
    </location>
</feature>
<keyword evidence="16" id="KW-1185">Reference proteome</keyword>
<feature type="region of interest" description="Disordered" evidence="13">
    <location>
        <begin position="572"/>
        <end position="626"/>
    </location>
</feature>
<feature type="compositionally biased region" description="Acidic residues" evidence="13">
    <location>
        <begin position="48"/>
        <end position="61"/>
    </location>
</feature>
<organism evidence="15 16">
    <name type="scientific">Ceratodon purpureus</name>
    <name type="common">Fire moss</name>
    <name type="synonym">Dicranum purpureum</name>
    <dbReference type="NCBI Taxonomy" id="3225"/>
    <lineage>
        <taxon>Eukaryota</taxon>
        <taxon>Viridiplantae</taxon>
        <taxon>Streptophyta</taxon>
        <taxon>Embryophyta</taxon>
        <taxon>Bryophyta</taxon>
        <taxon>Bryophytina</taxon>
        <taxon>Bryopsida</taxon>
        <taxon>Dicranidae</taxon>
        <taxon>Pseudoditrichales</taxon>
        <taxon>Ditrichaceae</taxon>
        <taxon>Ceratodon</taxon>
    </lineage>
</organism>
<accession>A0A8T0GNJ2</accession>
<evidence type="ECO:0000256" key="12">
    <source>
        <dbReference type="ARBA" id="ARBA00023242"/>
    </source>
</evidence>
<keyword evidence="9" id="KW-0694">RNA-binding</keyword>
<feature type="region of interest" description="Disordered" evidence="13">
    <location>
        <begin position="194"/>
        <end position="465"/>
    </location>
</feature>
<keyword evidence="5" id="KW-0963">Cytoplasm</keyword>
<feature type="compositionally biased region" description="Basic residues" evidence="13">
    <location>
        <begin position="245"/>
        <end position="255"/>
    </location>
</feature>
<keyword evidence="11" id="KW-0508">mRNA splicing</keyword>
<dbReference type="GO" id="GO:0051028">
    <property type="term" value="P:mRNA transport"/>
    <property type="evidence" value="ECO:0007669"/>
    <property type="project" value="UniProtKB-KW"/>
</dbReference>
<dbReference type="Pfam" id="PF09405">
    <property type="entry name" value="Btz"/>
    <property type="match status" value="1"/>
</dbReference>
<dbReference type="OrthoDB" id="660348at2759"/>
<reference evidence="15" key="1">
    <citation type="submission" date="2020-06" db="EMBL/GenBank/DDBJ databases">
        <title>WGS assembly of Ceratodon purpureus strain R40.</title>
        <authorList>
            <person name="Carey S.B."/>
            <person name="Jenkins J."/>
            <person name="Shu S."/>
            <person name="Lovell J.T."/>
            <person name="Sreedasyam A."/>
            <person name="Maumus F."/>
            <person name="Tiley G.P."/>
            <person name="Fernandez-Pozo N."/>
            <person name="Barry K."/>
            <person name="Chen C."/>
            <person name="Wang M."/>
            <person name="Lipzen A."/>
            <person name="Daum C."/>
            <person name="Saski C.A."/>
            <person name="Payton A.C."/>
            <person name="Mcbreen J.C."/>
            <person name="Conrad R.E."/>
            <person name="Kollar L.M."/>
            <person name="Olsson S."/>
            <person name="Huttunen S."/>
            <person name="Landis J.B."/>
            <person name="Wickett N.J."/>
            <person name="Johnson M.G."/>
            <person name="Rensing S.A."/>
            <person name="Grimwood J."/>
            <person name="Schmutz J."/>
            <person name="Mcdaniel S.F."/>
        </authorList>
    </citation>
    <scope>NUCLEOTIDE SEQUENCE</scope>
    <source>
        <strain evidence="15">R40</strain>
    </source>
</reference>
<evidence type="ECO:0000256" key="1">
    <source>
        <dbReference type="ARBA" id="ARBA00004123"/>
    </source>
</evidence>
<keyword evidence="10" id="KW-0866">Nonsense-mediated mRNA decay</keyword>
<dbReference type="AlphaFoldDB" id="A0A8T0GNJ2"/>
<evidence type="ECO:0000313" key="15">
    <source>
        <dbReference type="EMBL" id="KAG0560590.1"/>
    </source>
</evidence>
<dbReference type="GO" id="GO:0000184">
    <property type="term" value="P:nuclear-transcribed mRNA catabolic process, nonsense-mediated decay"/>
    <property type="evidence" value="ECO:0007669"/>
    <property type="project" value="UniProtKB-KW"/>
</dbReference>
<feature type="region of interest" description="Disordered" evidence="13">
    <location>
        <begin position="162"/>
        <end position="181"/>
    </location>
</feature>
<evidence type="ECO:0000256" key="9">
    <source>
        <dbReference type="ARBA" id="ARBA00022884"/>
    </source>
</evidence>
<keyword evidence="12" id="KW-0539">Nucleus</keyword>
<feature type="compositionally biased region" description="Basic and acidic residues" evidence="13">
    <location>
        <begin position="194"/>
        <end position="208"/>
    </location>
</feature>
<keyword evidence="7" id="KW-0509">mRNA transport</keyword>
<dbReference type="GO" id="GO:0008380">
    <property type="term" value="P:RNA splicing"/>
    <property type="evidence" value="ECO:0007669"/>
    <property type="project" value="UniProtKB-KW"/>
</dbReference>
<dbReference type="InterPro" id="IPR018545">
    <property type="entry name" value="Btz_dom"/>
</dbReference>
<evidence type="ECO:0000256" key="5">
    <source>
        <dbReference type="ARBA" id="ARBA00022490"/>
    </source>
</evidence>
<feature type="compositionally biased region" description="Gly residues" evidence="13">
    <location>
        <begin position="454"/>
        <end position="465"/>
    </location>
</feature>
<sequence length="626" mass="66346">MATALSESGLEEGEYESDSDGASALALRRREASDDEEREMPLHAVSSADDDEEDDEDDDEDASQHSFSDEDAEGQATPPDGEEDGAALLRRRRLVSDEEDDHEGLHLEDVSRKSADKEDGSQGTAAADATNGKEAGEEERKEAEPFVVPTAGAFYMHDDRFRGVAGARPRRGVGGSRKLWEAKDEKPWVHDLFEELNVRDDSYRDEGLSRSGRGRSRGRGRVNRDRNRGWVGKLASDSEELNLNRARRGRGRGRPARSEGGDNTRVEESGPSTTKGTQIDSTGSSNIEGQDESKKHESTVPPRRVVAGSLNSASPPFFPSSALQQKLVEPGSESNQSNVNQSTKGKERATRSGSQVFVAKSGGSGRGLQFGGALQSSSQSQQPVKPSTAQTTAQNARSSSSQGQPPVPPSAQLQSQQAHDQESHAPGAITQGSSGPIPANLGQPVQPARPKISGGRGGRGGNIQVVGGRGGSFVYHGGPATGMNNGVQKVEPGFAPPIPAVGPVAVQYGGHPPAGIPLPAVGMAMPNYSGQPQYGFPNSEVTWIPVLAGGGAIGAGYATPYMTMEGTPSPMYFSQPAAQPPTFRPAGNSSKPSGLWKPPPNQELGPDEFGHRQSKPRRYSEMNFGQ</sequence>
<evidence type="ECO:0000256" key="6">
    <source>
        <dbReference type="ARBA" id="ARBA00022664"/>
    </source>
</evidence>
<protein>
    <recommendedName>
        <fullName evidence="14">Btz domain-containing protein</fullName>
    </recommendedName>
</protein>
<dbReference type="EMBL" id="CM026431">
    <property type="protein sequence ID" value="KAG0560590.1"/>
    <property type="molecule type" value="Genomic_DNA"/>
</dbReference>
<name>A0A8T0GNJ2_CERPU</name>
<feature type="region of interest" description="Disordered" evidence="13">
    <location>
        <begin position="1"/>
        <end position="148"/>
    </location>
</feature>
<dbReference type="Proteomes" id="UP000822688">
    <property type="component" value="Chromosome 10"/>
</dbReference>
<evidence type="ECO:0000313" key="16">
    <source>
        <dbReference type="Proteomes" id="UP000822688"/>
    </source>
</evidence>
<feature type="compositionally biased region" description="Low complexity" evidence="13">
    <location>
        <begin position="371"/>
        <end position="382"/>
    </location>
</feature>
<feature type="domain" description="Btz" evidence="14">
    <location>
        <begin position="115"/>
        <end position="220"/>
    </location>
</feature>
<feature type="compositionally biased region" description="Low complexity" evidence="13">
    <location>
        <begin position="312"/>
        <end position="322"/>
    </location>
</feature>
<comment type="caution">
    <text evidence="15">The sequence shown here is derived from an EMBL/GenBank/DDBJ whole genome shotgun (WGS) entry which is preliminary data.</text>
</comment>
<dbReference type="GO" id="GO:0006417">
    <property type="term" value="P:regulation of translation"/>
    <property type="evidence" value="ECO:0007669"/>
    <property type="project" value="UniProtKB-KW"/>
</dbReference>
<feature type="compositionally biased region" description="Basic and acidic residues" evidence="13">
    <location>
        <begin position="134"/>
        <end position="144"/>
    </location>
</feature>
<gene>
    <name evidence="15" type="ORF">KC19_10G191500</name>
</gene>
<evidence type="ECO:0000256" key="11">
    <source>
        <dbReference type="ARBA" id="ARBA00023187"/>
    </source>
</evidence>
<feature type="compositionally biased region" description="Basic and acidic residues" evidence="13">
    <location>
        <begin position="103"/>
        <end position="120"/>
    </location>
</feature>
<feature type="compositionally biased region" description="Polar residues" evidence="13">
    <location>
        <begin position="332"/>
        <end position="343"/>
    </location>
</feature>
<dbReference type="GO" id="GO:0035145">
    <property type="term" value="C:exon-exon junction complex"/>
    <property type="evidence" value="ECO:0007669"/>
    <property type="project" value="InterPro"/>
</dbReference>
<keyword evidence="4" id="KW-0813">Transport</keyword>
<feature type="compositionally biased region" description="Polar residues" evidence="13">
    <location>
        <begin position="270"/>
        <end position="288"/>
    </location>
</feature>
<keyword evidence="8" id="KW-0810">Translation regulation</keyword>
<dbReference type="PANTHER" id="PTHR46837:SF5">
    <property type="entry name" value="PROTEIN MLN51 HOMOLOG"/>
    <property type="match status" value="1"/>
</dbReference>
<dbReference type="GO" id="GO:0006397">
    <property type="term" value="P:mRNA processing"/>
    <property type="evidence" value="ECO:0007669"/>
    <property type="project" value="UniProtKB-KW"/>
</dbReference>
<evidence type="ECO:0000256" key="10">
    <source>
        <dbReference type="ARBA" id="ARBA00023161"/>
    </source>
</evidence>
<evidence type="ECO:0000256" key="2">
    <source>
        <dbReference type="ARBA" id="ARBA00004496"/>
    </source>
</evidence>
<feature type="compositionally biased region" description="Polar residues" evidence="13">
    <location>
        <begin position="383"/>
        <end position="397"/>
    </location>
</feature>
<proteinExistence type="inferred from homology"/>
<evidence type="ECO:0000256" key="13">
    <source>
        <dbReference type="SAM" id="MobiDB-lite"/>
    </source>
</evidence>
<evidence type="ECO:0000256" key="8">
    <source>
        <dbReference type="ARBA" id="ARBA00022845"/>
    </source>
</evidence>
<feature type="compositionally biased region" description="Basic and acidic residues" evidence="13">
    <location>
        <begin position="256"/>
        <end position="268"/>
    </location>
</feature>
<evidence type="ECO:0000256" key="7">
    <source>
        <dbReference type="ARBA" id="ARBA00022816"/>
    </source>
</evidence>
<comment type="similarity">
    <text evidence="3">Belongs to the CASC3 family.</text>
</comment>
<dbReference type="GO" id="GO:0003729">
    <property type="term" value="F:mRNA binding"/>
    <property type="evidence" value="ECO:0007669"/>
    <property type="project" value="InterPro"/>
</dbReference>
<dbReference type="PANTHER" id="PTHR46837">
    <property type="entry name" value="PROTEIN MLN51 HOMOLOG"/>
    <property type="match status" value="1"/>
</dbReference>
<evidence type="ECO:0000259" key="14">
    <source>
        <dbReference type="SMART" id="SM01044"/>
    </source>
</evidence>
<dbReference type="InterPro" id="IPR044796">
    <property type="entry name" value="MLN51_plant"/>
</dbReference>
<dbReference type="GO" id="GO:0005737">
    <property type="term" value="C:cytoplasm"/>
    <property type="evidence" value="ECO:0007669"/>
    <property type="project" value="UniProtKB-SubCell"/>
</dbReference>
<evidence type="ECO:0000256" key="3">
    <source>
        <dbReference type="ARBA" id="ARBA00009548"/>
    </source>
</evidence>
<evidence type="ECO:0000256" key="4">
    <source>
        <dbReference type="ARBA" id="ARBA00022448"/>
    </source>
</evidence>
<keyword evidence="6" id="KW-0507">mRNA processing</keyword>
<comment type="subcellular location">
    <subcellularLocation>
        <location evidence="2">Cytoplasm</location>
    </subcellularLocation>
    <subcellularLocation>
        <location evidence="1">Nucleus</location>
    </subcellularLocation>
</comment>
<feature type="compositionally biased region" description="Acidic residues" evidence="13">
    <location>
        <begin position="9"/>
        <end position="19"/>
    </location>
</feature>
<dbReference type="SMART" id="SM01044">
    <property type="entry name" value="Btz"/>
    <property type="match status" value="1"/>
</dbReference>